<organism evidence="4">
    <name type="scientific">marine sediment metagenome</name>
    <dbReference type="NCBI Taxonomy" id="412755"/>
    <lineage>
        <taxon>unclassified sequences</taxon>
        <taxon>metagenomes</taxon>
        <taxon>ecological metagenomes</taxon>
    </lineage>
</organism>
<evidence type="ECO:0000256" key="2">
    <source>
        <dbReference type="ARBA" id="ARBA00033753"/>
    </source>
</evidence>
<dbReference type="InterPro" id="IPR036413">
    <property type="entry name" value="YaeB-like_sf"/>
</dbReference>
<dbReference type="PROSITE" id="PS51668">
    <property type="entry name" value="TSAA_2"/>
    <property type="match status" value="1"/>
</dbReference>
<evidence type="ECO:0000313" key="4">
    <source>
        <dbReference type="EMBL" id="GAH11622.1"/>
    </source>
</evidence>
<name>X1CUY7_9ZZZZ</name>
<dbReference type="SUPFAM" id="SSF118196">
    <property type="entry name" value="YaeB-like"/>
    <property type="match status" value="1"/>
</dbReference>
<protein>
    <recommendedName>
        <fullName evidence="3">TsaA-like domain-containing protein</fullName>
    </recommendedName>
</protein>
<gene>
    <name evidence="4" type="ORF">S01H4_59840</name>
</gene>
<proteinExistence type="inferred from homology"/>
<dbReference type="Gene3D" id="2.40.30.70">
    <property type="entry name" value="YaeB-like"/>
    <property type="match status" value="1"/>
</dbReference>
<feature type="domain" description="TsaA-like" evidence="3">
    <location>
        <begin position="8"/>
        <end position="106"/>
    </location>
</feature>
<evidence type="ECO:0000259" key="3">
    <source>
        <dbReference type="PROSITE" id="PS51668"/>
    </source>
</evidence>
<keyword evidence="1" id="KW-0949">S-adenosyl-L-methionine</keyword>
<accession>X1CUY7</accession>
<comment type="caution">
    <text evidence="4">The sequence shown here is derived from an EMBL/GenBank/DDBJ whole genome shotgun (WGS) entry which is preliminary data.</text>
</comment>
<dbReference type="InterPro" id="IPR036414">
    <property type="entry name" value="YaeB_N_sf"/>
</dbReference>
<reference evidence="4" key="1">
    <citation type="journal article" date="2014" name="Front. Microbiol.">
        <title>High frequency of phylogenetically diverse reductive dehalogenase-homologous genes in deep subseafloor sedimentary metagenomes.</title>
        <authorList>
            <person name="Kawai M."/>
            <person name="Futagami T."/>
            <person name="Toyoda A."/>
            <person name="Takaki Y."/>
            <person name="Nishi S."/>
            <person name="Hori S."/>
            <person name="Arai W."/>
            <person name="Tsubouchi T."/>
            <person name="Morono Y."/>
            <person name="Uchiyama I."/>
            <person name="Ito T."/>
            <person name="Fujiyama A."/>
            <person name="Inagaki F."/>
            <person name="Takami H."/>
        </authorList>
    </citation>
    <scope>NUCLEOTIDE SEQUENCE</scope>
    <source>
        <strain evidence="4">Expedition CK06-06</strain>
    </source>
</reference>
<sequence>MKEEEIKMKPIGYVRVEGQDFYLDIYEQYRSALIALDKFSHVIVLWWAHENDTEEIREQTTWSTIPPYGDNPKETGIFATILYHLPSILANLLTMELYSNPLFYHT</sequence>
<dbReference type="InterPro" id="IPR023370">
    <property type="entry name" value="TrmO-like_N"/>
</dbReference>
<dbReference type="EMBL" id="BART01035161">
    <property type="protein sequence ID" value="GAH11622.1"/>
    <property type="molecule type" value="Genomic_DNA"/>
</dbReference>
<dbReference type="AlphaFoldDB" id="X1CUY7"/>
<comment type="similarity">
    <text evidence="2">Belongs to the tRNA methyltransferase O family.</text>
</comment>
<dbReference type="Pfam" id="PF01980">
    <property type="entry name" value="TrmO_N"/>
    <property type="match status" value="1"/>
</dbReference>
<evidence type="ECO:0000256" key="1">
    <source>
        <dbReference type="ARBA" id="ARBA00022691"/>
    </source>
</evidence>